<evidence type="ECO:0000256" key="4">
    <source>
        <dbReference type="ARBA" id="ARBA00022490"/>
    </source>
</evidence>
<proteinExistence type="inferred from homology"/>
<evidence type="ECO:0000256" key="10">
    <source>
        <dbReference type="ARBA" id="ARBA00049117"/>
    </source>
</evidence>
<comment type="similarity">
    <text evidence="3">Belongs to the tubulin family.</text>
</comment>
<evidence type="ECO:0000256" key="5">
    <source>
        <dbReference type="ARBA" id="ARBA00022701"/>
    </source>
</evidence>
<evidence type="ECO:0000256" key="9">
    <source>
        <dbReference type="ARBA" id="ARBA00023212"/>
    </source>
</evidence>
<comment type="catalytic activity">
    <reaction evidence="10">
        <text>GTP + H2O = GDP + phosphate + H(+)</text>
        <dbReference type="Rhea" id="RHEA:19669"/>
        <dbReference type="ChEBI" id="CHEBI:15377"/>
        <dbReference type="ChEBI" id="CHEBI:15378"/>
        <dbReference type="ChEBI" id="CHEBI:37565"/>
        <dbReference type="ChEBI" id="CHEBI:43474"/>
        <dbReference type="ChEBI" id="CHEBI:58189"/>
    </reaction>
    <physiologicalReaction direction="left-to-right" evidence="10">
        <dbReference type="Rhea" id="RHEA:19670"/>
    </physiologicalReaction>
</comment>
<gene>
    <name evidence="12" type="ORF">E2I00_018767</name>
</gene>
<dbReference type="SUPFAM" id="SSF52490">
    <property type="entry name" value="Tubulin nucleotide-binding domain-like"/>
    <property type="match status" value="1"/>
</dbReference>
<evidence type="ECO:0000256" key="3">
    <source>
        <dbReference type="ARBA" id="ARBA00009636"/>
    </source>
</evidence>
<comment type="subcellular location">
    <subcellularLocation>
        <location evidence="2">Cytoplasm</location>
        <location evidence="2">Cytoskeleton</location>
    </subcellularLocation>
</comment>
<comment type="cofactor">
    <cofactor evidence="1">
        <name>Mg(2+)</name>
        <dbReference type="ChEBI" id="CHEBI:18420"/>
    </cofactor>
</comment>
<dbReference type="InterPro" id="IPR000217">
    <property type="entry name" value="Tubulin"/>
</dbReference>
<dbReference type="PRINTS" id="PR01162">
    <property type="entry name" value="ALPHATUBULIN"/>
</dbReference>
<keyword evidence="9" id="KW-0206">Cytoskeleton</keyword>
<sequence>MLKDGVRTGRYRQLFYPEQLISGEEDAASTSARGHYTVGKEILDLVLEWIQKLTNPEARYTGLLIFHSFKEDTGPDFTSLLMEQLSIDCGKKSKLEFAIYPASQVSKAVGNSILTTHTTLEDLDYAFMVDKEAIYDICHCNLDIKCPTYTNLNRLRDQIVLHHCLSAF</sequence>
<keyword evidence="13" id="KW-1185">Reference proteome</keyword>
<dbReference type="Proteomes" id="UP000437017">
    <property type="component" value="Unassembled WGS sequence"/>
</dbReference>
<dbReference type="InterPro" id="IPR003008">
    <property type="entry name" value="Tubulin_FtsZ_GTPase"/>
</dbReference>
<keyword evidence="5" id="KW-0493">Microtubule</keyword>
<accession>A0A643BVI8</accession>
<keyword evidence="6" id="KW-0547">Nucleotide-binding</keyword>
<dbReference type="PANTHER" id="PTHR11588">
    <property type="entry name" value="TUBULIN"/>
    <property type="match status" value="1"/>
</dbReference>
<dbReference type="EMBL" id="SGJD01004065">
    <property type="protein sequence ID" value="KAB0392031.1"/>
    <property type="molecule type" value="Genomic_DNA"/>
</dbReference>
<evidence type="ECO:0000256" key="1">
    <source>
        <dbReference type="ARBA" id="ARBA00001946"/>
    </source>
</evidence>
<dbReference type="GO" id="GO:0007017">
    <property type="term" value="P:microtubule-based process"/>
    <property type="evidence" value="ECO:0007669"/>
    <property type="project" value="InterPro"/>
</dbReference>
<dbReference type="OrthoDB" id="1662883at2759"/>
<comment type="caution">
    <text evidence="12">The sequence shown here is derived from an EMBL/GenBank/DDBJ whole genome shotgun (WGS) entry which is preliminary data.</text>
</comment>
<keyword evidence="4" id="KW-0963">Cytoplasm</keyword>
<dbReference type="AlphaFoldDB" id="A0A643BVI8"/>
<dbReference type="SMART" id="SM00864">
    <property type="entry name" value="Tubulin"/>
    <property type="match status" value="1"/>
</dbReference>
<evidence type="ECO:0000313" key="12">
    <source>
        <dbReference type="EMBL" id="KAB0392031.1"/>
    </source>
</evidence>
<protein>
    <recommendedName>
        <fullName evidence="11">Tubulin/FtsZ GTPase domain-containing protein</fullName>
    </recommendedName>
</protein>
<evidence type="ECO:0000256" key="2">
    <source>
        <dbReference type="ARBA" id="ARBA00004245"/>
    </source>
</evidence>
<dbReference type="GO" id="GO:0005200">
    <property type="term" value="F:structural constituent of cytoskeleton"/>
    <property type="evidence" value="ECO:0007669"/>
    <property type="project" value="InterPro"/>
</dbReference>
<dbReference type="InterPro" id="IPR002452">
    <property type="entry name" value="Alpha_tubulin"/>
</dbReference>
<keyword evidence="7" id="KW-0378">Hydrolase</keyword>
<dbReference type="PRINTS" id="PR01161">
    <property type="entry name" value="TUBULIN"/>
</dbReference>
<reference evidence="12 13" key="1">
    <citation type="journal article" date="2019" name="PLoS ONE">
        <title>Genomic analyses reveal an absence of contemporary introgressive admixture between fin whales and blue whales, despite known hybrids.</title>
        <authorList>
            <person name="Westbury M.V."/>
            <person name="Petersen B."/>
            <person name="Lorenzen E.D."/>
        </authorList>
    </citation>
    <scope>NUCLEOTIDE SEQUENCE [LARGE SCALE GENOMIC DNA]</scope>
    <source>
        <strain evidence="12">FinWhale-01</strain>
    </source>
</reference>
<keyword evidence="8" id="KW-0342">GTP-binding</keyword>
<dbReference type="InterPro" id="IPR036525">
    <property type="entry name" value="Tubulin/FtsZ_GTPase_sf"/>
</dbReference>
<dbReference type="Gene3D" id="3.40.50.1440">
    <property type="entry name" value="Tubulin/FtsZ, GTPase domain"/>
    <property type="match status" value="1"/>
</dbReference>
<dbReference type="Pfam" id="PF00091">
    <property type="entry name" value="Tubulin"/>
    <property type="match status" value="1"/>
</dbReference>
<evidence type="ECO:0000256" key="8">
    <source>
        <dbReference type="ARBA" id="ARBA00023134"/>
    </source>
</evidence>
<evidence type="ECO:0000259" key="11">
    <source>
        <dbReference type="SMART" id="SM00864"/>
    </source>
</evidence>
<evidence type="ECO:0000256" key="7">
    <source>
        <dbReference type="ARBA" id="ARBA00022801"/>
    </source>
</evidence>
<evidence type="ECO:0000256" key="6">
    <source>
        <dbReference type="ARBA" id="ARBA00022741"/>
    </source>
</evidence>
<evidence type="ECO:0000313" key="13">
    <source>
        <dbReference type="Proteomes" id="UP000437017"/>
    </source>
</evidence>
<name>A0A643BVI8_BALPH</name>
<feature type="domain" description="Tubulin/FtsZ GTPase" evidence="11">
    <location>
        <begin position="1"/>
        <end position="166"/>
    </location>
</feature>
<organism evidence="12 13">
    <name type="scientific">Balaenoptera physalus</name>
    <name type="common">Fin whale</name>
    <name type="synonym">Balaena physalus</name>
    <dbReference type="NCBI Taxonomy" id="9770"/>
    <lineage>
        <taxon>Eukaryota</taxon>
        <taxon>Metazoa</taxon>
        <taxon>Chordata</taxon>
        <taxon>Craniata</taxon>
        <taxon>Vertebrata</taxon>
        <taxon>Euteleostomi</taxon>
        <taxon>Mammalia</taxon>
        <taxon>Eutheria</taxon>
        <taxon>Laurasiatheria</taxon>
        <taxon>Artiodactyla</taxon>
        <taxon>Whippomorpha</taxon>
        <taxon>Cetacea</taxon>
        <taxon>Mysticeti</taxon>
        <taxon>Balaenopteridae</taxon>
        <taxon>Balaenoptera</taxon>
    </lineage>
</organism>
<dbReference type="GO" id="GO:0005525">
    <property type="term" value="F:GTP binding"/>
    <property type="evidence" value="ECO:0007669"/>
    <property type="project" value="UniProtKB-KW"/>
</dbReference>
<dbReference type="GO" id="GO:0005874">
    <property type="term" value="C:microtubule"/>
    <property type="evidence" value="ECO:0007669"/>
    <property type="project" value="UniProtKB-KW"/>
</dbReference>
<dbReference type="GO" id="GO:0016787">
    <property type="term" value="F:hydrolase activity"/>
    <property type="evidence" value="ECO:0007669"/>
    <property type="project" value="UniProtKB-KW"/>
</dbReference>